<sequence length="92" mass="10682">MNNYQSFSNPTFEPIQTPVTTKYDVVFSSQIQNTIPNENIDQFKQDSNQNNALRKSAQFGNQMRYTADGSSLNEKELRNIVKHKRYVACQIF</sequence>
<dbReference type="AlphaFoldDB" id="A0A8S1MZA0"/>
<evidence type="ECO:0000313" key="1">
    <source>
        <dbReference type="EMBL" id="CAD8086227.1"/>
    </source>
</evidence>
<dbReference type="OrthoDB" id="297752at2759"/>
<dbReference type="EMBL" id="CAJJDN010000049">
    <property type="protein sequence ID" value="CAD8086227.1"/>
    <property type="molecule type" value="Genomic_DNA"/>
</dbReference>
<keyword evidence="2" id="KW-1185">Reference proteome</keyword>
<gene>
    <name evidence="1" type="ORF">PSON_ATCC_30995.1.T0490257</name>
</gene>
<dbReference type="Proteomes" id="UP000692954">
    <property type="component" value="Unassembled WGS sequence"/>
</dbReference>
<proteinExistence type="predicted"/>
<organism evidence="1 2">
    <name type="scientific">Paramecium sonneborni</name>
    <dbReference type="NCBI Taxonomy" id="65129"/>
    <lineage>
        <taxon>Eukaryota</taxon>
        <taxon>Sar</taxon>
        <taxon>Alveolata</taxon>
        <taxon>Ciliophora</taxon>
        <taxon>Intramacronucleata</taxon>
        <taxon>Oligohymenophorea</taxon>
        <taxon>Peniculida</taxon>
        <taxon>Parameciidae</taxon>
        <taxon>Paramecium</taxon>
    </lineage>
</organism>
<reference evidence="1" key="1">
    <citation type="submission" date="2021-01" db="EMBL/GenBank/DDBJ databases">
        <authorList>
            <consortium name="Genoscope - CEA"/>
            <person name="William W."/>
        </authorList>
    </citation>
    <scope>NUCLEOTIDE SEQUENCE</scope>
</reference>
<comment type="caution">
    <text evidence="1">The sequence shown here is derived from an EMBL/GenBank/DDBJ whole genome shotgun (WGS) entry which is preliminary data.</text>
</comment>
<accession>A0A8S1MZA0</accession>
<name>A0A8S1MZA0_9CILI</name>
<protein>
    <submittedName>
        <fullName evidence="1">Uncharacterized protein</fullName>
    </submittedName>
</protein>
<evidence type="ECO:0000313" key="2">
    <source>
        <dbReference type="Proteomes" id="UP000692954"/>
    </source>
</evidence>